<evidence type="ECO:0000313" key="1">
    <source>
        <dbReference type="EMBL" id="KAG0572894.1"/>
    </source>
</evidence>
<dbReference type="EMBL" id="CM026426">
    <property type="protein sequence ID" value="KAG0572894.1"/>
    <property type="molecule type" value="Genomic_DNA"/>
</dbReference>
<reference evidence="1" key="1">
    <citation type="submission" date="2020-06" db="EMBL/GenBank/DDBJ databases">
        <title>WGS assembly of Ceratodon purpureus strain R40.</title>
        <authorList>
            <person name="Carey S.B."/>
            <person name="Jenkins J."/>
            <person name="Shu S."/>
            <person name="Lovell J.T."/>
            <person name="Sreedasyam A."/>
            <person name="Maumus F."/>
            <person name="Tiley G.P."/>
            <person name="Fernandez-Pozo N."/>
            <person name="Barry K."/>
            <person name="Chen C."/>
            <person name="Wang M."/>
            <person name="Lipzen A."/>
            <person name="Daum C."/>
            <person name="Saski C.A."/>
            <person name="Payton A.C."/>
            <person name="Mcbreen J.C."/>
            <person name="Conrad R.E."/>
            <person name="Kollar L.M."/>
            <person name="Olsson S."/>
            <person name="Huttunen S."/>
            <person name="Landis J.B."/>
            <person name="Wickett N.J."/>
            <person name="Johnson M.G."/>
            <person name="Rensing S.A."/>
            <person name="Grimwood J."/>
            <person name="Schmutz J."/>
            <person name="Mcdaniel S.F."/>
        </authorList>
    </citation>
    <scope>NUCLEOTIDE SEQUENCE</scope>
    <source>
        <strain evidence="1">R40</strain>
    </source>
</reference>
<dbReference type="AlphaFoldDB" id="A0A8T0HPS4"/>
<sequence length="120" mass="13556">MWQHASKERASMAVYLQRPFAIPVPYYNLLDPTLQSAARSEQGFAQRPFPYHALPNRAPSCFHFEMGSTNAFGASNSLAQEMTGWEWKWLTTGTSVSKESNLCAIMELSLRVPGKQFPTR</sequence>
<name>A0A8T0HPS4_CERPU</name>
<comment type="caution">
    <text evidence="1">The sequence shown here is derived from an EMBL/GenBank/DDBJ whole genome shotgun (WGS) entry which is preliminary data.</text>
</comment>
<accession>A0A8T0HPS4</accession>
<keyword evidence="2" id="KW-1185">Reference proteome</keyword>
<dbReference type="Proteomes" id="UP000822688">
    <property type="component" value="Chromosome V"/>
</dbReference>
<protein>
    <submittedName>
        <fullName evidence="1">Uncharacterized protein</fullName>
    </submittedName>
</protein>
<evidence type="ECO:0000313" key="2">
    <source>
        <dbReference type="Proteomes" id="UP000822688"/>
    </source>
</evidence>
<proteinExistence type="predicted"/>
<organism evidence="1 2">
    <name type="scientific">Ceratodon purpureus</name>
    <name type="common">Fire moss</name>
    <name type="synonym">Dicranum purpureum</name>
    <dbReference type="NCBI Taxonomy" id="3225"/>
    <lineage>
        <taxon>Eukaryota</taxon>
        <taxon>Viridiplantae</taxon>
        <taxon>Streptophyta</taxon>
        <taxon>Embryophyta</taxon>
        <taxon>Bryophyta</taxon>
        <taxon>Bryophytina</taxon>
        <taxon>Bryopsida</taxon>
        <taxon>Dicranidae</taxon>
        <taxon>Pseudoditrichales</taxon>
        <taxon>Ditrichaceae</taxon>
        <taxon>Ceratodon</taxon>
    </lineage>
</organism>
<gene>
    <name evidence="1" type="ORF">KC19_VG132900</name>
</gene>